<dbReference type="AlphaFoldDB" id="A0A0F5LX05"/>
<dbReference type="Proteomes" id="UP000033608">
    <property type="component" value="Unassembled WGS sequence"/>
</dbReference>
<name>A0A0F5LX05_9HYPH</name>
<feature type="domain" description="Polymerase nucleotidyl transferase" evidence="1">
    <location>
        <begin position="5"/>
        <end position="41"/>
    </location>
</feature>
<sequence length="227" mass="25387">MALLSMALFGSRARGDDGAGSDVDILLITQEAKPRMVSTNRMSFSFYPASWLLDKATKGDLFVLHLVREGKVIYDERGDFASMSKAFRLRKSYGENVEQASSLGRFLVRYGVRFEDTVALNKRIAWCVRTILIARAAEAGNAIFSAKALAAFAGSNSVEELIKNKDSLEIDNSRVRDFAGFLDRWGESNASDAWQPHRYLEHFRATGNELALRTYFVGIESANAEYF</sequence>
<keyword evidence="3" id="KW-0808">Transferase</keyword>
<proteinExistence type="predicted"/>
<dbReference type="EMBL" id="LAJF01000040">
    <property type="protein sequence ID" value="KKB86167.1"/>
    <property type="molecule type" value="Genomic_DNA"/>
</dbReference>
<dbReference type="OrthoDB" id="7596059at2"/>
<gene>
    <name evidence="3" type="ORF">SAMN02745223_03568</name>
    <name evidence="2" type="ORF">VW29_03685</name>
</gene>
<dbReference type="STRING" id="1121477.SAMN02745223_03568"/>
<dbReference type="Gene3D" id="3.30.460.10">
    <property type="entry name" value="Beta Polymerase, domain 2"/>
    <property type="match status" value="1"/>
</dbReference>
<dbReference type="Proteomes" id="UP000184533">
    <property type="component" value="Unassembled WGS sequence"/>
</dbReference>
<accession>A0A0F5LX05</accession>
<dbReference type="PATRIC" id="fig|1121477.3.peg.1805"/>
<dbReference type="Pfam" id="PF01909">
    <property type="entry name" value="NTP_transf_2"/>
    <property type="match status" value="1"/>
</dbReference>
<evidence type="ECO:0000313" key="4">
    <source>
        <dbReference type="Proteomes" id="UP000033608"/>
    </source>
</evidence>
<dbReference type="InterPro" id="IPR043519">
    <property type="entry name" value="NT_sf"/>
</dbReference>
<protein>
    <submittedName>
        <fullName evidence="3">Nucleotidyltransferase domain-containing protein</fullName>
    </submittedName>
</protein>
<dbReference type="EMBL" id="FQVC01000014">
    <property type="protein sequence ID" value="SHF80144.1"/>
    <property type="molecule type" value="Genomic_DNA"/>
</dbReference>
<organism evidence="2 4">
    <name type="scientific">Devosia limi DSM 17137</name>
    <dbReference type="NCBI Taxonomy" id="1121477"/>
    <lineage>
        <taxon>Bacteria</taxon>
        <taxon>Pseudomonadati</taxon>
        <taxon>Pseudomonadota</taxon>
        <taxon>Alphaproteobacteria</taxon>
        <taxon>Hyphomicrobiales</taxon>
        <taxon>Devosiaceae</taxon>
        <taxon>Devosia</taxon>
    </lineage>
</organism>
<reference evidence="2 4" key="1">
    <citation type="submission" date="2015-03" db="EMBL/GenBank/DDBJ databases">
        <authorList>
            <person name="Hassan Y.I."/>
            <person name="Lepp D."/>
            <person name="Zhou T."/>
        </authorList>
    </citation>
    <scope>NUCLEOTIDE SEQUENCE [LARGE SCALE GENOMIC DNA]</scope>
    <source>
        <strain evidence="2 4">DSM 17137</strain>
    </source>
</reference>
<dbReference type="SUPFAM" id="SSF81301">
    <property type="entry name" value="Nucleotidyltransferase"/>
    <property type="match status" value="1"/>
</dbReference>
<evidence type="ECO:0000313" key="3">
    <source>
        <dbReference type="EMBL" id="SHF80144.1"/>
    </source>
</evidence>
<dbReference type="GO" id="GO:0016779">
    <property type="term" value="F:nucleotidyltransferase activity"/>
    <property type="evidence" value="ECO:0007669"/>
    <property type="project" value="InterPro"/>
</dbReference>
<evidence type="ECO:0000259" key="1">
    <source>
        <dbReference type="Pfam" id="PF01909"/>
    </source>
</evidence>
<evidence type="ECO:0000313" key="2">
    <source>
        <dbReference type="EMBL" id="KKB86167.1"/>
    </source>
</evidence>
<dbReference type="InterPro" id="IPR002934">
    <property type="entry name" value="Polymerase_NTP_transf_dom"/>
</dbReference>
<evidence type="ECO:0000313" key="5">
    <source>
        <dbReference type="Proteomes" id="UP000184533"/>
    </source>
</evidence>
<dbReference type="RefSeq" id="WP_046133979.1">
    <property type="nucleotide sequence ID" value="NZ_FQVC01000014.1"/>
</dbReference>
<dbReference type="CDD" id="cd05403">
    <property type="entry name" value="NT_KNTase_like"/>
    <property type="match status" value="1"/>
</dbReference>
<keyword evidence="4" id="KW-1185">Reference proteome</keyword>
<reference evidence="3 5" key="2">
    <citation type="submission" date="2016-11" db="EMBL/GenBank/DDBJ databases">
        <authorList>
            <person name="Jaros S."/>
            <person name="Januszkiewicz K."/>
            <person name="Wedrychowicz H."/>
        </authorList>
    </citation>
    <scope>NUCLEOTIDE SEQUENCE [LARGE SCALE GENOMIC DNA]</scope>
    <source>
        <strain evidence="3 5">DSM 17137</strain>
    </source>
</reference>